<dbReference type="eggNOG" id="COG3209">
    <property type="taxonomic scope" value="Bacteria"/>
</dbReference>
<reference evidence="2 3" key="1">
    <citation type="submission" date="2016-08" db="EMBL/GenBank/DDBJ databases">
        <title>Complete genome sequence of Acinetobacter baylyi strain GFJ2.</title>
        <authorList>
            <person name="Tabata M."/>
            <person name="Kuboki S."/>
            <person name="Gibu N."/>
            <person name="Kinouchi Y."/>
            <person name="Vangnai A."/>
            <person name="Kasai D."/>
            <person name="Fukuda M."/>
        </authorList>
    </citation>
    <scope>NUCLEOTIDE SEQUENCE [LARGE SCALE GENOMIC DNA]</scope>
    <source>
        <strain evidence="2 3">GFJ2</strain>
    </source>
</reference>
<gene>
    <name evidence="2" type="ORF">BEN76_10575</name>
</gene>
<dbReference type="EMBL" id="CP016896">
    <property type="protein sequence ID" value="APV36436.1"/>
    <property type="molecule type" value="Genomic_DNA"/>
</dbReference>
<evidence type="ECO:0000313" key="2">
    <source>
        <dbReference type="EMBL" id="APV36436.1"/>
    </source>
</evidence>
<dbReference type="AlphaFoldDB" id="A0A1P8EJP3"/>
<feature type="region of interest" description="Disordered" evidence="1">
    <location>
        <begin position="14"/>
        <end position="37"/>
    </location>
</feature>
<evidence type="ECO:0000313" key="3">
    <source>
        <dbReference type="Proteomes" id="UP000185674"/>
    </source>
</evidence>
<organism evidence="2 3">
    <name type="scientific">Acinetobacter soli</name>
    <dbReference type="NCBI Taxonomy" id="487316"/>
    <lineage>
        <taxon>Bacteria</taxon>
        <taxon>Pseudomonadati</taxon>
        <taxon>Pseudomonadota</taxon>
        <taxon>Gammaproteobacteria</taxon>
        <taxon>Moraxellales</taxon>
        <taxon>Moraxellaceae</taxon>
        <taxon>Acinetobacter</taxon>
    </lineage>
</organism>
<evidence type="ECO:0000256" key="1">
    <source>
        <dbReference type="SAM" id="MobiDB-lite"/>
    </source>
</evidence>
<evidence type="ECO:0008006" key="4">
    <source>
        <dbReference type="Google" id="ProtNLM"/>
    </source>
</evidence>
<protein>
    <recommendedName>
        <fullName evidence="4">CHAP domain-containing protein</fullName>
    </recommendedName>
</protein>
<dbReference type="Proteomes" id="UP000185674">
    <property type="component" value="Chromosome"/>
</dbReference>
<name>A0A1P8EJP3_9GAMM</name>
<accession>A0A1P8EJP3</accession>
<dbReference type="RefSeq" id="WP_076033037.1">
    <property type="nucleotide sequence ID" value="NZ_BKLW01000007.1"/>
</dbReference>
<dbReference type="KEGG" id="asol:BEN76_10575"/>
<feature type="compositionally biased region" description="Low complexity" evidence="1">
    <location>
        <begin position="15"/>
        <end position="37"/>
    </location>
</feature>
<dbReference type="Gene3D" id="3.90.1720.10">
    <property type="entry name" value="endopeptidase domain like (from Nostoc punctiforme)"/>
    <property type="match status" value="1"/>
</dbReference>
<proteinExistence type="predicted"/>
<sequence length="166" mass="18573">MIYDGQAADYYPTQSTTERTIIESSSRSSGPFSFSSEKAGRSQIDVHKFVSKLQTMSGFTSTAKCAKMVRIALESAGAKIQSHPVAASDWGDTLKKIGYRQIQPAFDHPKVGDIYIIKRTKNHVYGHIAGYSGSQWISDYKQPSYNVYRDDDVSYSYFRPGTDDDN</sequence>